<dbReference type="PANTHER" id="PTHR44591:SF3">
    <property type="entry name" value="RESPONSE REGULATORY DOMAIN-CONTAINING PROTEIN"/>
    <property type="match status" value="1"/>
</dbReference>
<reference evidence="4" key="1">
    <citation type="submission" date="2013-10" db="EMBL/GenBank/DDBJ databases">
        <title>Functional metagenomics reveals novel beta-galactosidases not predictable from gene sequences.</title>
        <authorList>
            <person name="Cheng J."/>
            <person name="Engel K."/>
            <person name="Romantsov T."/>
            <person name="Neufeld J.D."/>
            <person name="Rose D.R."/>
            <person name="Charles T.C."/>
        </authorList>
    </citation>
    <scope>NUCLEOTIDE SEQUENCE</scope>
</reference>
<dbReference type="AlphaFoldDB" id="X2LBG8"/>
<dbReference type="SMART" id="SM00448">
    <property type="entry name" value="REC"/>
    <property type="match status" value="1"/>
</dbReference>
<feature type="modified residue" description="4-aspartylphosphate" evidence="2">
    <location>
        <position position="60"/>
    </location>
</feature>
<dbReference type="SUPFAM" id="SSF52172">
    <property type="entry name" value="CheY-like"/>
    <property type="match status" value="1"/>
</dbReference>
<evidence type="ECO:0000256" key="2">
    <source>
        <dbReference type="PROSITE-ProRule" id="PRU00169"/>
    </source>
</evidence>
<dbReference type="PROSITE" id="PS50110">
    <property type="entry name" value="RESPONSE_REGULATORY"/>
    <property type="match status" value="1"/>
</dbReference>
<accession>X2LBG8</accession>
<dbReference type="Pfam" id="PF00072">
    <property type="entry name" value="Response_reg"/>
    <property type="match status" value="1"/>
</dbReference>
<dbReference type="EMBL" id="KF796593">
    <property type="protein sequence ID" value="AHN97592.1"/>
    <property type="molecule type" value="Genomic_DNA"/>
</dbReference>
<evidence type="ECO:0000259" key="3">
    <source>
        <dbReference type="PROSITE" id="PS50110"/>
    </source>
</evidence>
<evidence type="ECO:0000256" key="1">
    <source>
        <dbReference type="ARBA" id="ARBA00022553"/>
    </source>
</evidence>
<feature type="domain" description="Response regulatory" evidence="3">
    <location>
        <begin position="11"/>
        <end position="130"/>
    </location>
</feature>
<dbReference type="InterPro" id="IPR050595">
    <property type="entry name" value="Bact_response_regulator"/>
</dbReference>
<evidence type="ECO:0000313" key="4">
    <source>
        <dbReference type="EMBL" id="AHN97592.1"/>
    </source>
</evidence>
<sequence>MTQPTQAGAHRLLAVEDDADCSDLIVRTAARCGYATRATPGAEGLRETILEWQPDVITLDLCLPNIDGMEVITLIKESAFAGTLIIISGQEEWIREFTSKVAIEAGLNVPAHMSKPVDFPRLRELLTGLRASPSATPS</sequence>
<dbReference type="Gene3D" id="3.40.50.2300">
    <property type="match status" value="1"/>
</dbReference>
<dbReference type="InterPro" id="IPR011006">
    <property type="entry name" value="CheY-like_superfamily"/>
</dbReference>
<protein>
    <recommendedName>
        <fullName evidence="3">Response regulatory domain-containing protein</fullName>
    </recommendedName>
</protein>
<keyword evidence="1 2" id="KW-0597">Phosphoprotein</keyword>
<dbReference type="InterPro" id="IPR001789">
    <property type="entry name" value="Sig_transdc_resp-reg_receiver"/>
</dbReference>
<dbReference type="GO" id="GO:0000160">
    <property type="term" value="P:phosphorelay signal transduction system"/>
    <property type="evidence" value="ECO:0007669"/>
    <property type="project" value="InterPro"/>
</dbReference>
<name>X2LBG8_9BACT</name>
<dbReference type="PANTHER" id="PTHR44591">
    <property type="entry name" value="STRESS RESPONSE REGULATOR PROTEIN 1"/>
    <property type="match status" value="1"/>
</dbReference>
<organism evidence="4">
    <name type="scientific">uncultured bacterium 12AC_lac13</name>
    <dbReference type="NCBI Taxonomy" id="1447233"/>
    <lineage>
        <taxon>Bacteria</taxon>
        <taxon>environmental samples</taxon>
    </lineage>
</organism>
<proteinExistence type="predicted"/>